<proteinExistence type="predicted"/>
<feature type="repeat" description="PPR" evidence="2">
    <location>
        <begin position="766"/>
        <end position="800"/>
    </location>
</feature>
<dbReference type="FunFam" id="1.25.40.10:FF:000343">
    <property type="entry name" value="Pentatricopeptide repeat-containing protein At3g58590"/>
    <property type="match status" value="1"/>
</dbReference>
<dbReference type="Proteomes" id="UP000825935">
    <property type="component" value="Chromosome 29"/>
</dbReference>
<dbReference type="Pfam" id="PF13041">
    <property type="entry name" value="PPR_2"/>
    <property type="match status" value="4"/>
</dbReference>
<evidence type="ECO:0000313" key="3">
    <source>
        <dbReference type="EMBL" id="KAH7292743.1"/>
    </source>
</evidence>
<dbReference type="GO" id="GO:0003723">
    <property type="term" value="F:RNA binding"/>
    <property type="evidence" value="ECO:0007669"/>
    <property type="project" value="InterPro"/>
</dbReference>
<dbReference type="FunFam" id="1.25.40.10:FF:000285">
    <property type="entry name" value="Pentatricopeptide repeat-containing protein, chloroplastic"/>
    <property type="match status" value="2"/>
</dbReference>
<dbReference type="FunFam" id="1.25.40.10:FF:000396">
    <property type="entry name" value="Pentatricopeptide repeat-containing protein At2g36730"/>
    <property type="match status" value="1"/>
</dbReference>
<dbReference type="PANTHER" id="PTHR47926">
    <property type="entry name" value="PENTATRICOPEPTIDE REPEAT-CONTAINING PROTEIN"/>
    <property type="match status" value="1"/>
</dbReference>
<dbReference type="FunFam" id="1.25.40.10:FF:000158">
    <property type="entry name" value="pentatricopeptide repeat-containing protein At2g33680"/>
    <property type="match status" value="1"/>
</dbReference>
<protein>
    <recommendedName>
        <fullName evidence="5">Pentatricopeptide repeat-containing protein</fullName>
    </recommendedName>
</protein>
<dbReference type="GO" id="GO:0009451">
    <property type="term" value="P:RNA modification"/>
    <property type="evidence" value="ECO:0007669"/>
    <property type="project" value="InterPro"/>
</dbReference>
<evidence type="ECO:0008006" key="5">
    <source>
        <dbReference type="Google" id="ProtNLM"/>
    </source>
</evidence>
<feature type="repeat" description="PPR" evidence="2">
    <location>
        <begin position="414"/>
        <end position="448"/>
    </location>
</feature>
<keyword evidence="4" id="KW-1185">Reference proteome</keyword>
<name>A0A8T2RB67_CERRI</name>
<dbReference type="InterPro" id="IPR011990">
    <property type="entry name" value="TPR-like_helical_dom_sf"/>
</dbReference>
<feature type="repeat" description="PPR" evidence="2">
    <location>
        <begin position="302"/>
        <end position="336"/>
    </location>
</feature>
<dbReference type="GO" id="GO:0048731">
    <property type="term" value="P:system development"/>
    <property type="evidence" value="ECO:0007669"/>
    <property type="project" value="UniProtKB-ARBA"/>
</dbReference>
<keyword evidence="1" id="KW-0677">Repeat</keyword>
<reference evidence="3" key="1">
    <citation type="submission" date="2021-08" db="EMBL/GenBank/DDBJ databases">
        <title>WGS assembly of Ceratopteris richardii.</title>
        <authorList>
            <person name="Marchant D.B."/>
            <person name="Chen G."/>
            <person name="Jenkins J."/>
            <person name="Shu S."/>
            <person name="Leebens-Mack J."/>
            <person name="Grimwood J."/>
            <person name="Schmutz J."/>
            <person name="Soltis P."/>
            <person name="Soltis D."/>
            <person name="Chen Z.-H."/>
        </authorList>
    </citation>
    <scope>NUCLEOTIDE SEQUENCE</scope>
    <source>
        <strain evidence="3">Whitten #5841</strain>
        <tissue evidence="3">Leaf</tissue>
    </source>
</reference>
<dbReference type="AlphaFoldDB" id="A0A8T2RB67"/>
<comment type="caution">
    <text evidence="3">The sequence shown here is derived from an EMBL/GenBank/DDBJ whole genome shotgun (WGS) entry which is preliminary data.</text>
</comment>
<evidence type="ECO:0000256" key="1">
    <source>
        <dbReference type="ARBA" id="ARBA00022737"/>
    </source>
</evidence>
<dbReference type="Pfam" id="PF01535">
    <property type="entry name" value="PPR"/>
    <property type="match status" value="7"/>
</dbReference>
<gene>
    <name evidence="3" type="ORF">KP509_29G083700</name>
</gene>
<organism evidence="3 4">
    <name type="scientific">Ceratopteris richardii</name>
    <name type="common">Triangle waterfern</name>
    <dbReference type="NCBI Taxonomy" id="49495"/>
    <lineage>
        <taxon>Eukaryota</taxon>
        <taxon>Viridiplantae</taxon>
        <taxon>Streptophyta</taxon>
        <taxon>Embryophyta</taxon>
        <taxon>Tracheophyta</taxon>
        <taxon>Polypodiopsida</taxon>
        <taxon>Polypodiidae</taxon>
        <taxon>Polypodiales</taxon>
        <taxon>Pteridineae</taxon>
        <taxon>Pteridaceae</taxon>
        <taxon>Parkerioideae</taxon>
        <taxon>Ceratopteris</taxon>
    </lineage>
</organism>
<evidence type="ECO:0000313" key="4">
    <source>
        <dbReference type="Proteomes" id="UP000825935"/>
    </source>
</evidence>
<dbReference type="InterPro" id="IPR046960">
    <property type="entry name" value="PPR_At4g14850-like_plant"/>
</dbReference>
<feature type="repeat" description="PPR" evidence="2">
    <location>
        <begin position="648"/>
        <end position="682"/>
    </location>
</feature>
<dbReference type="InterPro" id="IPR002885">
    <property type="entry name" value="PPR_rpt"/>
</dbReference>
<evidence type="ECO:0000256" key="2">
    <source>
        <dbReference type="PROSITE-ProRule" id="PRU00708"/>
    </source>
</evidence>
<dbReference type="EMBL" id="CM035434">
    <property type="protein sequence ID" value="KAH7292743.1"/>
    <property type="molecule type" value="Genomic_DNA"/>
</dbReference>
<dbReference type="PROSITE" id="PS51375">
    <property type="entry name" value="PPR"/>
    <property type="match status" value="5"/>
</dbReference>
<feature type="repeat" description="PPR" evidence="2">
    <location>
        <begin position="531"/>
        <end position="565"/>
    </location>
</feature>
<dbReference type="OMA" id="SIYITHE"/>
<dbReference type="Gene3D" id="1.25.40.10">
    <property type="entry name" value="Tetratricopeptide repeat domain"/>
    <property type="match status" value="8"/>
</dbReference>
<sequence length="1146" mass="126860">MQMAFPQYLSPFRSLKSNQNLHTCPLARCLLNSRNSHWIPKDIKDQCLTQDIGRLINMSIRKRSGDYNIRDNEYQYSYSANQENLCNHGPHMPQERCWRHSYNTLDSEIMLQTYCKEGNLDRTIDALCRMNLAPSKHAYIEILKLCGKRKSLKHVKLVHSHLSQQGMELDDLLGDHLVVALSNCFAIQDALDLLYKLPHYTVHSWTAIISASLDCISPQYALSMHQMMQGHNVQPNSYTFVILFKACSSVPHLERGKELHSDACRRGFTSIIFVNNSILSMYGKCGAVQEAENVFQGMLHRDVVSWNSMLSMYIQYNKGELGLLLYRQMQEEGLITDQHTMVYALQACASLISGDGPSHSEAATAEIGQALHADASRLRLSSDVFVGTALCSMYARVGLVVHGENVFINMSNRDIVSWNAMLSVYIDLGENEKALQLFAHMHSDELNPNELTFAAALKACSSVAEKQEDLKVCGSSSVSIPLEIGHILHADAQLRDLTSSTFFGTSLLNMYGKCGAVLEAEHLFHTMSERDIVSWNVLMSTYVQQGQGEKALLLYRQMLEEGVNCDQHTIVSALQACGILAEKEETVLVEGQTVKMMALQIGQSLHSEAYGMHLASDVYVSNTLVSMYGKCGMVNDAEMAFSALSNHDSISWNSMLTTYIQLGIVRKALQSYKRMLIEQISPDKLTFVILLQACGILAEKDNAFGSASHSLRRIACEIAGAFCEDIHINSFVSDVQIVNTLISVYGKCGAIHEAELVFMDLQAHDGVVSWTAMLSAYVEQSQGAKALQLYSKMQGEGICPNHLTYMIALQACGILAEREDDHTGNVKSLKECALKIGKSLHSESILTGYDSEMLVGTLLVTMYGKCGAIAEAENVFFCLSHKDVNLWNAMISIHVAQGQEEDAIHLYCRLKIEKIILDDVTYLSVLQACSETGSLEICSDIHFQLASAGYDQISSMAATIVHTYGSCASMTEVDALFDWLPNPDVVSLTACICCHAGEGSLIASEHVLEIVRLAGMEPDGVLFTSLLSACSHIGLVVEGLEYFTSMKEDYCIMPLSRHMTTMVDLFGRAGNFLKVLDILGTMTTQDETSCWLSLLGACRLHSNTELAKEAFFHAVKLHPEQAAAYILMANVYTEADFNASMAVVES</sequence>
<accession>A0A8T2RB67</accession>
<dbReference type="NCBIfam" id="TIGR00756">
    <property type="entry name" value="PPR"/>
    <property type="match status" value="4"/>
</dbReference>
<dbReference type="OrthoDB" id="1902814at2759"/>
<dbReference type="PANTHER" id="PTHR47926:SF533">
    <property type="entry name" value="DYW DOMAIN-CONTAINING PROTEIN"/>
    <property type="match status" value="1"/>
</dbReference>